<dbReference type="SMART" id="SM00642">
    <property type="entry name" value="Aamy"/>
    <property type="match status" value="1"/>
</dbReference>
<evidence type="ECO:0000256" key="9">
    <source>
        <dbReference type="ARBA" id="ARBA00023056"/>
    </source>
</evidence>
<proteinExistence type="inferred from homology"/>
<dbReference type="PANTHER" id="PTHR43651:SF3">
    <property type="entry name" value="1,4-ALPHA-GLUCAN-BRANCHING ENZYME"/>
    <property type="match status" value="1"/>
</dbReference>
<evidence type="ECO:0000259" key="13">
    <source>
        <dbReference type="SMART" id="SM00642"/>
    </source>
</evidence>
<gene>
    <name evidence="14" type="primary">glgB</name>
    <name evidence="14" type="ORF">IAA61_10290</name>
</gene>
<dbReference type="SUPFAM" id="SSF51445">
    <property type="entry name" value="(Trans)glycosidases"/>
    <property type="match status" value="1"/>
</dbReference>
<keyword evidence="10" id="KW-0119">Carbohydrate metabolism</keyword>
<keyword evidence="7" id="KW-0328">Glycosyltransferase</keyword>
<dbReference type="EMBL" id="DVNB01000104">
    <property type="protein sequence ID" value="HIU58178.1"/>
    <property type="molecule type" value="Genomic_DNA"/>
</dbReference>
<evidence type="ECO:0000313" key="14">
    <source>
        <dbReference type="EMBL" id="HIU58178.1"/>
    </source>
</evidence>
<comment type="function">
    <text evidence="2">Catalyzes the formation of the alpha-1,6-glucosidic linkages in glycogen by scission of a 1,4-alpha-linked oligosaccharide from growing alpha-1,4-glucan chains and the subsequent attachment of the oligosaccharide to the alpha-1,6 position.</text>
</comment>
<dbReference type="InterPro" id="IPR013780">
    <property type="entry name" value="Glyco_hydro_b"/>
</dbReference>
<dbReference type="SUPFAM" id="SSF81296">
    <property type="entry name" value="E set domains"/>
    <property type="match status" value="1"/>
</dbReference>
<evidence type="ECO:0000256" key="4">
    <source>
        <dbReference type="ARBA" id="ARBA00009000"/>
    </source>
</evidence>
<dbReference type="Pfam" id="PF02806">
    <property type="entry name" value="Alpha-amylase_C"/>
    <property type="match status" value="1"/>
</dbReference>
<dbReference type="GO" id="GO:0003844">
    <property type="term" value="F:1,4-alpha-glucan branching enzyme activity"/>
    <property type="evidence" value="ECO:0007669"/>
    <property type="project" value="UniProtKB-UniRule"/>
</dbReference>
<comment type="caution">
    <text evidence="14">The sequence shown here is derived from an EMBL/GenBank/DDBJ whole genome shotgun (WGS) entry which is preliminary data.</text>
</comment>
<keyword evidence="6" id="KW-0321">Glycogen metabolism</keyword>
<reference evidence="14" key="1">
    <citation type="submission" date="2020-10" db="EMBL/GenBank/DDBJ databases">
        <authorList>
            <person name="Gilroy R."/>
        </authorList>
    </citation>
    <scope>NUCLEOTIDE SEQUENCE</scope>
    <source>
        <strain evidence="14">USAMLcec3-3695</strain>
    </source>
</reference>
<dbReference type="PIRSF" id="PIRSF000463">
    <property type="entry name" value="GlgB"/>
    <property type="match status" value="1"/>
</dbReference>
<accession>A0A9D1SFX3</accession>
<dbReference type="CDD" id="cd02855">
    <property type="entry name" value="E_set_GBE_prok_N"/>
    <property type="match status" value="1"/>
</dbReference>
<feature type="active site" description="Nucleophile" evidence="12">
    <location>
        <position position="290"/>
    </location>
</feature>
<evidence type="ECO:0000256" key="2">
    <source>
        <dbReference type="ARBA" id="ARBA00002953"/>
    </source>
</evidence>
<evidence type="ECO:0000256" key="7">
    <source>
        <dbReference type="ARBA" id="ARBA00022676"/>
    </source>
</evidence>
<dbReference type="AlphaFoldDB" id="A0A9D1SFX3"/>
<dbReference type="InterPro" id="IPR006048">
    <property type="entry name" value="A-amylase/branching_C"/>
</dbReference>
<comment type="catalytic activity">
    <reaction evidence="1">
        <text>Transfers a segment of a (1-&gt;4)-alpha-D-glucan chain to a primary hydroxy group in a similar glucan chain.</text>
        <dbReference type="EC" id="2.4.1.18"/>
    </reaction>
</comment>
<dbReference type="NCBIfam" id="NF008967">
    <property type="entry name" value="PRK12313.1"/>
    <property type="match status" value="1"/>
</dbReference>
<dbReference type="InterPro" id="IPR044143">
    <property type="entry name" value="GlgB_N_E_set_prok"/>
</dbReference>
<dbReference type="Gene3D" id="3.20.20.80">
    <property type="entry name" value="Glycosidases"/>
    <property type="match status" value="1"/>
</dbReference>
<dbReference type="GO" id="GO:0005978">
    <property type="term" value="P:glycogen biosynthetic process"/>
    <property type="evidence" value="ECO:0007669"/>
    <property type="project" value="UniProtKB-UniRule"/>
</dbReference>
<dbReference type="Pfam" id="PF02922">
    <property type="entry name" value="CBM_48"/>
    <property type="match status" value="1"/>
</dbReference>
<dbReference type="InterPro" id="IPR006047">
    <property type="entry name" value="GH13_cat_dom"/>
</dbReference>
<protein>
    <recommendedName>
        <fullName evidence="5 11">1,4-alpha-glucan branching enzyme</fullName>
        <ecNumber evidence="5 11">2.4.1.18</ecNumber>
    </recommendedName>
</protein>
<dbReference type="GO" id="GO:0004553">
    <property type="term" value="F:hydrolase activity, hydrolyzing O-glycosyl compounds"/>
    <property type="evidence" value="ECO:0007669"/>
    <property type="project" value="InterPro"/>
</dbReference>
<evidence type="ECO:0000256" key="5">
    <source>
        <dbReference type="ARBA" id="ARBA00012541"/>
    </source>
</evidence>
<organism evidence="14 15">
    <name type="scientific">Candidatus Ornithomonoglobus merdipullorum</name>
    <dbReference type="NCBI Taxonomy" id="2840895"/>
    <lineage>
        <taxon>Bacteria</taxon>
        <taxon>Bacillati</taxon>
        <taxon>Bacillota</taxon>
        <taxon>Clostridia</taxon>
        <taxon>Candidatus Ornithomonoglobus</taxon>
    </lineage>
</organism>
<dbReference type="Pfam" id="PF00128">
    <property type="entry name" value="Alpha-amylase"/>
    <property type="match status" value="1"/>
</dbReference>
<dbReference type="NCBIfam" id="TIGR01515">
    <property type="entry name" value="branching_enzym"/>
    <property type="match status" value="1"/>
</dbReference>
<dbReference type="InterPro" id="IPR017853">
    <property type="entry name" value="GH"/>
</dbReference>
<dbReference type="Proteomes" id="UP000824109">
    <property type="component" value="Unassembled WGS sequence"/>
</dbReference>
<evidence type="ECO:0000256" key="10">
    <source>
        <dbReference type="ARBA" id="ARBA00023277"/>
    </source>
</evidence>
<dbReference type="EC" id="2.4.1.18" evidence="5 11"/>
<evidence type="ECO:0000256" key="1">
    <source>
        <dbReference type="ARBA" id="ARBA00000826"/>
    </source>
</evidence>
<evidence type="ECO:0000256" key="6">
    <source>
        <dbReference type="ARBA" id="ARBA00022600"/>
    </source>
</evidence>
<evidence type="ECO:0000313" key="15">
    <source>
        <dbReference type="Proteomes" id="UP000824109"/>
    </source>
</evidence>
<dbReference type="GO" id="GO:0005829">
    <property type="term" value="C:cytosol"/>
    <property type="evidence" value="ECO:0007669"/>
    <property type="project" value="TreeGrafter"/>
</dbReference>
<keyword evidence="8" id="KW-0808">Transferase</keyword>
<dbReference type="GO" id="GO:0043169">
    <property type="term" value="F:cation binding"/>
    <property type="evidence" value="ECO:0007669"/>
    <property type="project" value="InterPro"/>
</dbReference>
<feature type="active site" description="Proton donor" evidence="12">
    <location>
        <position position="333"/>
    </location>
</feature>
<dbReference type="InterPro" id="IPR014756">
    <property type="entry name" value="Ig_E-set"/>
</dbReference>
<name>A0A9D1SFX3_9FIRM</name>
<dbReference type="InterPro" id="IPR037439">
    <property type="entry name" value="Branching_enzy"/>
</dbReference>
<evidence type="ECO:0000256" key="8">
    <source>
        <dbReference type="ARBA" id="ARBA00022679"/>
    </source>
</evidence>
<comment type="pathway">
    <text evidence="3">Glycan biosynthesis; glycogen biosynthesis.</text>
</comment>
<dbReference type="Gene3D" id="2.60.40.10">
    <property type="entry name" value="Immunoglobulins"/>
    <property type="match status" value="1"/>
</dbReference>
<reference evidence="14" key="2">
    <citation type="journal article" date="2021" name="PeerJ">
        <title>Extensive microbial diversity within the chicken gut microbiome revealed by metagenomics and culture.</title>
        <authorList>
            <person name="Gilroy R."/>
            <person name="Ravi A."/>
            <person name="Getino M."/>
            <person name="Pursley I."/>
            <person name="Horton D.L."/>
            <person name="Alikhan N.F."/>
            <person name="Baker D."/>
            <person name="Gharbi K."/>
            <person name="Hall N."/>
            <person name="Watson M."/>
            <person name="Adriaenssens E.M."/>
            <person name="Foster-Nyarko E."/>
            <person name="Jarju S."/>
            <person name="Secka A."/>
            <person name="Antonio M."/>
            <person name="Oren A."/>
            <person name="Chaudhuri R.R."/>
            <person name="La Ragione R."/>
            <person name="Hildebrand F."/>
            <person name="Pallen M.J."/>
        </authorList>
    </citation>
    <scope>NUCLEOTIDE SEQUENCE</scope>
    <source>
        <strain evidence="14">USAMLcec3-3695</strain>
    </source>
</reference>
<comment type="similarity">
    <text evidence="4">Belongs to the glycosyl hydrolase 13 family. GlgB subfamily.</text>
</comment>
<dbReference type="InterPro" id="IPR006407">
    <property type="entry name" value="GlgB"/>
</dbReference>
<keyword evidence="9" id="KW-0320">Glycogen biosynthesis</keyword>
<dbReference type="InterPro" id="IPR013783">
    <property type="entry name" value="Ig-like_fold"/>
</dbReference>
<evidence type="ECO:0000256" key="12">
    <source>
        <dbReference type="PIRSR" id="PIRSR000463-1"/>
    </source>
</evidence>
<evidence type="ECO:0000256" key="3">
    <source>
        <dbReference type="ARBA" id="ARBA00004964"/>
    </source>
</evidence>
<dbReference type="SUPFAM" id="SSF51011">
    <property type="entry name" value="Glycosyl hydrolase domain"/>
    <property type="match status" value="1"/>
</dbReference>
<dbReference type="PANTHER" id="PTHR43651">
    <property type="entry name" value="1,4-ALPHA-GLUCAN-BRANCHING ENZYME"/>
    <property type="match status" value="1"/>
</dbReference>
<dbReference type="InterPro" id="IPR004193">
    <property type="entry name" value="Glyco_hydro_13_N"/>
</dbReference>
<feature type="domain" description="Glycosyl hydrolase family 13 catalytic" evidence="13">
    <location>
        <begin position="134"/>
        <end position="474"/>
    </location>
</feature>
<evidence type="ECO:0000256" key="11">
    <source>
        <dbReference type="NCBIfam" id="TIGR01515"/>
    </source>
</evidence>
<sequence length="598" mass="68856">MDKYDFYTGNSFDAYEFMGAHIVNGGVMFRTYAPNAAAVSVIGEFNGWEEQPMERIDNFYELFVPGAREGMMYKYRIHEGSGRVIDHCDPYGFGMELRPNTASIIRDLNAYKFGDQKWMKSRTNRMNEPLNIYELHAGSWRRKENGDFYSYTELGELLIPYLLENGYNYIEFLPLAEHPCDESWGYQVTGFFSPTSRYGTAAELMELVDMLHRNNIGVIMDYVPVHFAVDDYGLAYYDGTALYEYPSTDVGYSEWGSHNFMHSRGEVRSFLRSAANYWLGEYHFDGLRMDAIRNLIYWNGDEARGVNDGGVRFLQSMNDGLRSRHKGVMLIAEDSTAYKGVTAPTSEGGLGFDYKWDMGFMHDTFSYFQSDTGERAAAYNRITFSMMYFYDEKYILPFSHDEVVHGKASVIQKMNGDYDKKFPQARALYMYMYAHPGKKMNFMGNELGQFREWDESREQDWCLLDYPIHRGFARFMRDICLVYMNHPALYAKDYPRGGFRWLICKDDGSCVYAFERMGGGERIAAVFNLSDEPRTAELDLKARALRLIIATENTVYGGGTEYETDAELLPDGGAFRIEMPPQSGCLYEVLAQDKPAKT</sequence>
<dbReference type="Gene3D" id="2.60.40.1180">
    <property type="entry name" value="Golgi alpha-mannosidase II"/>
    <property type="match status" value="1"/>
</dbReference>
<dbReference type="CDD" id="cd11322">
    <property type="entry name" value="AmyAc_Glg_BE"/>
    <property type="match status" value="1"/>
</dbReference>